<organism evidence="2 3">
    <name type="scientific">Saccharopolyspora halophila</name>
    <dbReference type="NCBI Taxonomy" id="405551"/>
    <lineage>
        <taxon>Bacteria</taxon>
        <taxon>Bacillati</taxon>
        <taxon>Actinomycetota</taxon>
        <taxon>Actinomycetes</taxon>
        <taxon>Pseudonocardiales</taxon>
        <taxon>Pseudonocardiaceae</taxon>
        <taxon>Saccharopolyspora</taxon>
    </lineage>
</organism>
<name>A0ABP5SUX7_9PSEU</name>
<comment type="caution">
    <text evidence="2">The sequence shown here is derived from an EMBL/GenBank/DDBJ whole genome shotgun (WGS) entry which is preliminary data.</text>
</comment>
<keyword evidence="2" id="KW-0378">Hydrolase</keyword>
<feature type="compositionally biased region" description="Basic residues" evidence="1">
    <location>
        <begin position="242"/>
        <end position="252"/>
    </location>
</feature>
<protein>
    <submittedName>
        <fullName evidence="2">Vms1/Ankzf1 family peptidyl-tRNA hydrolase</fullName>
    </submittedName>
</protein>
<dbReference type="InterPro" id="IPR029064">
    <property type="entry name" value="Ribosomal_eL30-like_sf"/>
</dbReference>
<dbReference type="Gene3D" id="3.30.1330.30">
    <property type="match status" value="1"/>
</dbReference>
<accession>A0ABP5SUX7</accession>
<dbReference type="Pfam" id="PF18844">
    <property type="entry name" value="baeRF_family2"/>
    <property type="match status" value="1"/>
</dbReference>
<feature type="region of interest" description="Disordered" evidence="1">
    <location>
        <begin position="226"/>
        <end position="252"/>
    </location>
</feature>
<evidence type="ECO:0000256" key="1">
    <source>
        <dbReference type="SAM" id="MobiDB-lite"/>
    </source>
</evidence>
<evidence type="ECO:0000313" key="3">
    <source>
        <dbReference type="Proteomes" id="UP001501218"/>
    </source>
</evidence>
<gene>
    <name evidence="2" type="ORF">GCM10009854_11390</name>
</gene>
<dbReference type="Proteomes" id="UP001501218">
    <property type="component" value="Unassembled WGS sequence"/>
</dbReference>
<dbReference type="EMBL" id="BAAARA010000003">
    <property type="protein sequence ID" value="GAA2337035.1"/>
    <property type="molecule type" value="Genomic_DNA"/>
</dbReference>
<reference evidence="3" key="1">
    <citation type="journal article" date="2019" name="Int. J. Syst. Evol. Microbiol.">
        <title>The Global Catalogue of Microorganisms (GCM) 10K type strain sequencing project: providing services to taxonomists for standard genome sequencing and annotation.</title>
        <authorList>
            <consortium name="The Broad Institute Genomics Platform"/>
            <consortium name="The Broad Institute Genome Sequencing Center for Infectious Disease"/>
            <person name="Wu L."/>
            <person name="Ma J."/>
        </authorList>
    </citation>
    <scope>NUCLEOTIDE SEQUENCE [LARGE SCALE GENOMIC DNA]</scope>
    <source>
        <strain evidence="3">JCM 16221</strain>
    </source>
</reference>
<proteinExistence type="predicted"/>
<dbReference type="GO" id="GO:0016787">
    <property type="term" value="F:hydrolase activity"/>
    <property type="evidence" value="ECO:0007669"/>
    <property type="project" value="UniProtKB-KW"/>
</dbReference>
<sequence length="425" mass="45937">MDELATRRERARKTLDRAPPIALLALRLSAAHRLRERRREDPYPVGMRPTLRLAPRRIGLARGIVAEESMFDPRLSVKGTRMDLSRLKPVYEHEGPFATVYLEGRAPGEDAGSQMRLRWKALRERLVKAGATSGALEAIDSALEREEPGEEQADGRVLVASASGMALDEPWDAALGAGDEAHWSVVPELGALVREECRSVRMLVVIAEHQGAQLRHEVVAEQHVAREVETESVTGGDDSGTHKPRGGALSHKKIQRRAEQTLQRNAEDVVAHVQSVENSFRPRLLVLAGEAQGRTALRDALPENFAGMVADAERGDAQDEGGEAALAEQLREIAERESTRTAESRAEQLNAGLAHGQAVHGADAVAKAAEMGAVETLLFEHESAGSREAMLIKTCAETSAHADLVPDGTGLADGVGALLRFPVQG</sequence>
<dbReference type="InterPro" id="IPR040701">
    <property type="entry name" value="Bact_RF_family2"/>
</dbReference>
<keyword evidence="3" id="KW-1185">Reference proteome</keyword>
<evidence type="ECO:0000313" key="2">
    <source>
        <dbReference type="EMBL" id="GAA2337035.1"/>
    </source>
</evidence>
<dbReference type="SUPFAM" id="SSF55315">
    <property type="entry name" value="L30e-like"/>
    <property type="match status" value="1"/>
</dbReference>